<dbReference type="Gene3D" id="1.20.1280.50">
    <property type="match status" value="1"/>
</dbReference>
<name>A0A8X8WSJ6_SALSN</name>
<proteinExistence type="predicted"/>
<evidence type="ECO:0000259" key="1">
    <source>
        <dbReference type="Pfam" id="PF12937"/>
    </source>
</evidence>
<evidence type="ECO:0000313" key="4">
    <source>
        <dbReference type="Proteomes" id="UP000298416"/>
    </source>
</evidence>
<dbReference type="SUPFAM" id="SSF54427">
    <property type="entry name" value="NTF2-like"/>
    <property type="match status" value="1"/>
</dbReference>
<protein>
    <recommendedName>
        <fullName evidence="5">F-box protein SKIP8</fullName>
    </recommendedName>
</protein>
<dbReference type="InterPro" id="IPR044260">
    <property type="entry name" value="SKIP8-like"/>
</dbReference>
<dbReference type="PANTHER" id="PTHR47124:SF1">
    <property type="entry name" value="F-BOX PROTEIN SKIP8"/>
    <property type="match status" value="1"/>
</dbReference>
<dbReference type="Gene3D" id="3.10.450.50">
    <property type="match status" value="1"/>
</dbReference>
<dbReference type="SUPFAM" id="SSF81383">
    <property type="entry name" value="F-box domain"/>
    <property type="match status" value="1"/>
</dbReference>
<dbReference type="InterPro" id="IPR036047">
    <property type="entry name" value="F-box-like_dom_sf"/>
</dbReference>
<evidence type="ECO:0000259" key="2">
    <source>
        <dbReference type="Pfam" id="PF13474"/>
    </source>
</evidence>
<keyword evidence="4" id="KW-1185">Reference proteome</keyword>
<reference evidence="3" key="2">
    <citation type="submission" date="2020-08" db="EMBL/GenBank/DDBJ databases">
        <title>Plant Genome Project.</title>
        <authorList>
            <person name="Zhang R.-G."/>
        </authorList>
    </citation>
    <scope>NUCLEOTIDE SEQUENCE</scope>
    <source>
        <strain evidence="3">Huo1</strain>
        <tissue evidence="3">Leaf</tissue>
    </source>
</reference>
<evidence type="ECO:0008006" key="5">
    <source>
        <dbReference type="Google" id="ProtNLM"/>
    </source>
</evidence>
<dbReference type="PANTHER" id="PTHR47124">
    <property type="entry name" value="F-BOX PROTEIN SKIP8"/>
    <property type="match status" value="1"/>
</dbReference>
<sequence length="318" mass="36264">MVNIPARFGRMAVETEIQLRSTEKAIETEIHVGRSISTAVEKAMEVVGGEDSSPEFNRRLMARLRSSGFDAVRQRLRRQRIPSKLGNLRPSVCVDGQNGLHGQERTTVLVDVGENGAQVGISLMEQLVPDLRLHALSFLDYPSVCRLSMANSLLHRAANDEILWKRLYLKDFSLEQSNVKPANGWEAYYVANLAIVNINAEFFRIVKERSHTDMSQFWLKAGYVKCFHATGESFAGYNQVMESWRATFNQENAINFQIRDVRTHVLTDMAWVTMKAYSNMERAYNVTNIYELCDGRWYMVHHHSLAALFHGGADQQFV</sequence>
<organism evidence="3">
    <name type="scientific">Salvia splendens</name>
    <name type="common">Scarlet sage</name>
    <dbReference type="NCBI Taxonomy" id="180675"/>
    <lineage>
        <taxon>Eukaryota</taxon>
        <taxon>Viridiplantae</taxon>
        <taxon>Streptophyta</taxon>
        <taxon>Embryophyta</taxon>
        <taxon>Tracheophyta</taxon>
        <taxon>Spermatophyta</taxon>
        <taxon>Magnoliopsida</taxon>
        <taxon>eudicotyledons</taxon>
        <taxon>Gunneridae</taxon>
        <taxon>Pentapetalae</taxon>
        <taxon>asterids</taxon>
        <taxon>lamiids</taxon>
        <taxon>Lamiales</taxon>
        <taxon>Lamiaceae</taxon>
        <taxon>Nepetoideae</taxon>
        <taxon>Mentheae</taxon>
        <taxon>Salviinae</taxon>
        <taxon>Salvia</taxon>
        <taxon>Salvia subgen. Calosphace</taxon>
        <taxon>core Calosphace</taxon>
    </lineage>
</organism>
<dbReference type="CDD" id="cd22117">
    <property type="entry name" value="F-box_FBXL4"/>
    <property type="match status" value="1"/>
</dbReference>
<dbReference type="InterPro" id="IPR001810">
    <property type="entry name" value="F-box_dom"/>
</dbReference>
<reference evidence="3" key="1">
    <citation type="submission" date="2018-01" db="EMBL/GenBank/DDBJ databases">
        <authorList>
            <person name="Mao J.F."/>
        </authorList>
    </citation>
    <scope>NUCLEOTIDE SEQUENCE</scope>
    <source>
        <strain evidence="3">Huo1</strain>
        <tissue evidence="3">Leaf</tissue>
    </source>
</reference>
<gene>
    <name evidence="3" type="ORF">SASPL_140889</name>
</gene>
<dbReference type="Pfam" id="PF12937">
    <property type="entry name" value="F-box-like"/>
    <property type="match status" value="1"/>
</dbReference>
<dbReference type="InterPro" id="IPR032710">
    <property type="entry name" value="NTF2-like_dom_sf"/>
</dbReference>
<feature type="domain" description="SnoaL-like" evidence="2">
    <location>
        <begin position="195"/>
        <end position="304"/>
    </location>
</feature>
<dbReference type="Pfam" id="PF13474">
    <property type="entry name" value="SnoaL_3"/>
    <property type="match status" value="1"/>
</dbReference>
<feature type="domain" description="F-box" evidence="1">
    <location>
        <begin position="130"/>
        <end position="169"/>
    </location>
</feature>
<dbReference type="Proteomes" id="UP000298416">
    <property type="component" value="Unassembled WGS sequence"/>
</dbReference>
<comment type="caution">
    <text evidence="3">The sequence shown here is derived from an EMBL/GenBank/DDBJ whole genome shotgun (WGS) entry which is preliminary data.</text>
</comment>
<dbReference type="EMBL" id="PNBA02000015">
    <property type="protein sequence ID" value="KAG6399408.1"/>
    <property type="molecule type" value="Genomic_DNA"/>
</dbReference>
<accession>A0A8X8WSJ6</accession>
<dbReference type="AlphaFoldDB" id="A0A8X8WSJ6"/>
<dbReference type="InterPro" id="IPR037401">
    <property type="entry name" value="SnoaL-like"/>
</dbReference>
<evidence type="ECO:0000313" key="3">
    <source>
        <dbReference type="EMBL" id="KAG6399408.1"/>
    </source>
</evidence>